<accession>A0A941I9I6</accession>
<reference evidence="2" key="1">
    <citation type="submission" date="2021-04" db="EMBL/GenBank/DDBJ databases">
        <title>novel species isolated from subtropical streams in China.</title>
        <authorList>
            <person name="Lu H."/>
        </authorList>
    </citation>
    <scope>NUCLEOTIDE SEQUENCE</scope>
    <source>
        <strain evidence="2">LFS511W</strain>
    </source>
</reference>
<dbReference type="InterPro" id="IPR036890">
    <property type="entry name" value="HATPase_C_sf"/>
</dbReference>
<dbReference type="PANTHER" id="PTHR43065:SF47">
    <property type="match status" value="1"/>
</dbReference>
<protein>
    <submittedName>
        <fullName evidence="2">Histidine kinase</fullName>
    </submittedName>
</protein>
<dbReference type="PANTHER" id="PTHR43065">
    <property type="entry name" value="SENSOR HISTIDINE KINASE"/>
    <property type="match status" value="1"/>
</dbReference>
<name>A0A941I9I6_9BURK</name>
<dbReference type="Proteomes" id="UP000680067">
    <property type="component" value="Unassembled WGS sequence"/>
</dbReference>
<proteinExistence type="predicted"/>
<dbReference type="SUPFAM" id="SSF55874">
    <property type="entry name" value="ATPase domain of HSP90 chaperone/DNA topoisomerase II/histidine kinase"/>
    <property type="match status" value="1"/>
</dbReference>
<evidence type="ECO:0000313" key="3">
    <source>
        <dbReference type="Proteomes" id="UP000680067"/>
    </source>
</evidence>
<dbReference type="InterPro" id="IPR003594">
    <property type="entry name" value="HATPase_dom"/>
</dbReference>
<dbReference type="AlphaFoldDB" id="A0A941I9I6"/>
<sequence>MDSYPGPLGQILTNFVTNSLLHGFDGKTTGRMLVRCNELDADFVEIQFSDDGVGMTESVQKKVFDPFFTTKLG</sequence>
<gene>
    <name evidence="2" type="ORF">KDM89_22080</name>
</gene>
<feature type="domain" description="Histidine kinase/HSP90-like ATPase" evidence="1">
    <location>
        <begin position="7"/>
        <end position="69"/>
    </location>
</feature>
<keyword evidence="3" id="KW-1185">Reference proteome</keyword>
<dbReference type="Pfam" id="PF02518">
    <property type="entry name" value="HATPase_c"/>
    <property type="match status" value="1"/>
</dbReference>
<dbReference type="GO" id="GO:0016301">
    <property type="term" value="F:kinase activity"/>
    <property type="evidence" value="ECO:0007669"/>
    <property type="project" value="UniProtKB-KW"/>
</dbReference>
<dbReference type="Gene3D" id="3.30.565.10">
    <property type="entry name" value="Histidine kinase-like ATPase, C-terminal domain"/>
    <property type="match status" value="1"/>
</dbReference>
<comment type="caution">
    <text evidence="2">The sequence shown here is derived from an EMBL/GenBank/DDBJ whole genome shotgun (WGS) entry which is preliminary data.</text>
</comment>
<dbReference type="EMBL" id="JAGSPN010000659">
    <property type="protein sequence ID" value="MBR7784824.1"/>
    <property type="molecule type" value="Genomic_DNA"/>
</dbReference>
<evidence type="ECO:0000313" key="2">
    <source>
        <dbReference type="EMBL" id="MBR7784824.1"/>
    </source>
</evidence>
<dbReference type="RefSeq" id="WP_230428030.1">
    <property type="nucleotide sequence ID" value="NZ_JAGSPN010000659.1"/>
</dbReference>
<evidence type="ECO:0000259" key="1">
    <source>
        <dbReference type="Pfam" id="PF02518"/>
    </source>
</evidence>
<organism evidence="2 3">
    <name type="scientific">Undibacterium luofuense</name>
    <dbReference type="NCBI Taxonomy" id="2828733"/>
    <lineage>
        <taxon>Bacteria</taxon>
        <taxon>Pseudomonadati</taxon>
        <taxon>Pseudomonadota</taxon>
        <taxon>Betaproteobacteria</taxon>
        <taxon>Burkholderiales</taxon>
        <taxon>Oxalobacteraceae</taxon>
        <taxon>Undibacterium</taxon>
    </lineage>
</organism>
<keyword evidence="2" id="KW-0418">Kinase</keyword>
<keyword evidence="2" id="KW-0808">Transferase</keyword>
<feature type="non-terminal residue" evidence="2">
    <location>
        <position position="73"/>
    </location>
</feature>